<evidence type="ECO:0000256" key="9">
    <source>
        <dbReference type="SAM" id="MobiDB-lite"/>
    </source>
</evidence>
<feature type="region of interest" description="Disordered" evidence="9">
    <location>
        <begin position="723"/>
        <end position="751"/>
    </location>
</feature>
<feature type="domain" description="Peptidase S54 rhomboid" evidence="10">
    <location>
        <begin position="1339"/>
        <end position="1475"/>
    </location>
</feature>
<feature type="region of interest" description="Disordered" evidence="9">
    <location>
        <begin position="884"/>
        <end position="911"/>
    </location>
</feature>
<accession>A0A974H3E1</accession>
<feature type="transmembrane region" description="Helical" evidence="8">
    <location>
        <begin position="1091"/>
        <end position="1114"/>
    </location>
</feature>
<keyword evidence="5 8" id="KW-0256">Endoplasmic reticulum</keyword>
<feature type="transmembrane region" description="Helical" evidence="8">
    <location>
        <begin position="1377"/>
        <end position="1399"/>
    </location>
</feature>
<dbReference type="EMBL" id="CM004482">
    <property type="protein sequence ID" value="OCT63001.1"/>
    <property type="molecule type" value="Genomic_DNA"/>
</dbReference>
<comment type="caution">
    <text evidence="8">Lacks conserved residue(s) required for the propagation of feature annotation.</text>
</comment>
<dbReference type="GO" id="GO:0050709">
    <property type="term" value="P:negative regulation of protein secretion"/>
    <property type="evidence" value="ECO:0007669"/>
    <property type="project" value="UniProtKB-UniRule"/>
</dbReference>
<dbReference type="Proteomes" id="UP000694892">
    <property type="component" value="Chromosome 9_10L"/>
</dbReference>
<dbReference type="SUPFAM" id="SSF144091">
    <property type="entry name" value="Rhomboid-like"/>
    <property type="match status" value="1"/>
</dbReference>
<evidence type="ECO:0000313" key="13">
    <source>
        <dbReference type="Proteomes" id="UP000694892"/>
    </source>
</evidence>
<dbReference type="GO" id="GO:0004252">
    <property type="term" value="F:serine-type endopeptidase activity"/>
    <property type="evidence" value="ECO:0007669"/>
    <property type="project" value="InterPro"/>
</dbReference>
<feature type="transmembrane region" description="Helical" evidence="8">
    <location>
        <begin position="1344"/>
        <end position="1365"/>
    </location>
</feature>
<reference evidence="13" key="1">
    <citation type="journal article" date="2016" name="Nature">
        <title>Genome evolution in the allotetraploid frog Xenopus laevis.</title>
        <authorList>
            <person name="Session A.M."/>
            <person name="Uno Y."/>
            <person name="Kwon T."/>
            <person name="Chapman J.A."/>
            <person name="Toyoda A."/>
            <person name="Takahashi S."/>
            <person name="Fukui A."/>
            <person name="Hikosaka A."/>
            <person name="Suzuki A."/>
            <person name="Kondo M."/>
            <person name="van Heeringen S.J."/>
            <person name="Quigley I."/>
            <person name="Heinz S."/>
            <person name="Ogino H."/>
            <person name="Ochi H."/>
            <person name="Hellsten U."/>
            <person name="Lyons J.B."/>
            <person name="Simakov O."/>
            <person name="Putnam N."/>
            <person name="Stites J."/>
            <person name="Kuroki Y."/>
            <person name="Tanaka T."/>
            <person name="Michiue T."/>
            <person name="Watanabe M."/>
            <person name="Bogdanovic O."/>
            <person name="Lister R."/>
            <person name="Georgiou G."/>
            <person name="Paranjpe S.S."/>
            <person name="van Kruijsbergen I."/>
            <person name="Shu S."/>
            <person name="Carlson J."/>
            <person name="Kinoshita T."/>
            <person name="Ohta Y."/>
            <person name="Mawaribuchi S."/>
            <person name="Jenkins J."/>
            <person name="Grimwood J."/>
            <person name="Schmutz J."/>
            <person name="Mitros T."/>
            <person name="Mozaffari S.V."/>
            <person name="Suzuki Y."/>
            <person name="Haramoto Y."/>
            <person name="Yamamoto T.S."/>
            <person name="Takagi C."/>
            <person name="Heald R."/>
            <person name="Miller K."/>
            <person name="Haudenschild C."/>
            <person name="Kitzman J."/>
            <person name="Nakayama T."/>
            <person name="Izutsu Y."/>
            <person name="Robert J."/>
            <person name="Fortriede J."/>
            <person name="Burns K."/>
            <person name="Lotay V."/>
            <person name="Karimi K."/>
            <person name="Yasuoka Y."/>
            <person name="Dichmann D.S."/>
            <person name="Flajnik M.F."/>
            <person name="Houston D.W."/>
            <person name="Shendure J."/>
            <person name="DuPasquier L."/>
            <person name="Vize P.D."/>
            <person name="Zorn A.M."/>
            <person name="Ito M."/>
            <person name="Marcotte E.M."/>
            <person name="Wallingford J.B."/>
            <person name="Ito Y."/>
            <person name="Asashima M."/>
            <person name="Ueno N."/>
            <person name="Matsuda Y."/>
            <person name="Veenstra G.J."/>
            <person name="Fujiyama A."/>
            <person name="Harland R.M."/>
            <person name="Taira M."/>
            <person name="Rokhsar D.S."/>
        </authorList>
    </citation>
    <scope>NUCLEOTIDE SEQUENCE [LARGE SCALE GENOMIC DNA]</scope>
    <source>
        <strain evidence="13">J</strain>
    </source>
</reference>
<evidence type="ECO:0000256" key="1">
    <source>
        <dbReference type="ARBA" id="ARBA00002661"/>
    </source>
</evidence>
<comment type="subcellular location">
    <subcellularLocation>
        <location evidence="2 8">Endoplasmic reticulum membrane</location>
        <topology evidence="2 8">Multi-pass membrane protein</topology>
    </subcellularLocation>
</comment>
<evidence type="ECO:0000256" key="5">
    <source>
        <dbReference type="ARBA" id="ARBA00022824"/>
    </source>
</evidence>
<evidence type="ECO:0000256" key="6">
    <source>
        <dbReference type="ARBA" id="ARBA00022989"/>
    </source>
</evidence>
<dbReference type="InterPro" id="IPR035952">
    <property type="entry name" value="Rhomboid-like_sf"/>
</dbReference>
<feature type="transmembrane region" description="Helical" evidence="8">
    <location>
        <begin position="1490"/>
        <end position="1512"/>
    </location>
</feature>
<evidence type="ECO:0000313" key="12">
    <source>
        <dbReference type="EMBL" id="OCT63001.1"/>
    </source>
</evidence>
<dbReference type="InterPro" id="IPR022764">
    <property type="entry name" value="Peptidase_S54_rhomboid_dom"/>
</dbReference>
<organism evidence="12 13">
    <name type="scientific">Xenopus laevis</name>
    <name type="common">African clawed frog</name>
    <dbReference type="NCBI Taxonomy" id="8355"/>
    <lineage>
        <taxon>Eukaryota</taxon>
        <taxon>Metazoa</taxon>
        <taxon>Chordata</taxon>
        <taxon>Craniata</taxon>
        <taxon>Vertebrata</taxon>
        <taxon>Euteleostomi</taxon>
        <taxon>Amphibia</taxon>
        <taxon>Batrachia</taxon>
        <taxon>Anura</taxon>
        <taxon>Pipoidea</taxon>
        <taxon>Pipidae</taxon>
        <taxon>Xenopodinae</taxon>
        <taxon>Xenopus</taxon>
        <taxon>Xenopus</taxon>
    </lineage>
</organism>
<sequence>MVQKGSWDNGQMCSTNRWFDSELHSWLELDHLVKLVVTELENLRFVSDKEHRILKQSQTRLKLQQPKDIFHKGLQRLSQASLVQGAHLMIPFKDTNIQNSLELFSSDMEFWLYFNNVVSTVLTEFTDVRTLENSEDKLGKMLALKKKMSSSNFIFRVGLCLLKKKPLSKLDLMQKYGAGARLKMKGLQKLRAKRVKKATAILLANRQYPLSKNPCSTSIMAAEWTGPVCQLGGDSITMVVLPLDPEVPGNCLSQSQSQTAPATDAVFKNTKIKENLLEVPLSAVSHNALGLQIQSQTKPATATIPNNIKREEDCFELALSATTHTATIPENIKMEEDLFEMPVAAMAHSAFGDILSKLPSQTAPATATIPENIKIEDLFNADCDGLSQQQPLTIPPVTTIPANPQKEGEIPAPTTTPNTICCNVSVPPVTNNADNTAHHSVSIHHGSPDMLVFLDCVKLRHRALKPSNAIEYYEQLQFANIHKVDDPASAVEAIHGAIQGLLNKILPDMRPSDTVELRLECGSLNTVLCSIRMSNDYSVAQSFLTSVVEFLQSNHKTLKCGSLGLAVIIVRLSTHNINRTRLDSIPYNHIIKIKKRWLYDLNQNNNNLSLASSLCALLAPKGSQDFMFVKQAQKIHYALGIPHDRPVTLSDIPNFEKLLNATIKIVYCQQGALHYHVTNNPCRKRVLFVYRHEDCYYGVKDIRAFIGVTGFCEYCQATFSGKGGHSCSPPDMASINKNGSSSRLQDRKPPNLSITIPPVEGERDPKLMQPLAKPVFQKSVSLQEPQRHVAEEGTADVRPGFRRQTSLSQSIRKGTAQWFGVSNDWEGKRQQWQRKSLHHCSLRYGKLKPQYQRDIELPSQETPSFQATESPATHRLPKIVDPLARGRPFRHPDEVDRPRTPHVGLPPQTPGMLSLASFTSVRSGYSRFPRRKRESVAHMSFRAAAALIKGRPILDTPHSRRGGQKRSFIYPSFMDEDTVDMPDETFSMPDDVFESPPMSASYFRPPLPTPDLMPVAAIEAVKEPVKSVQVFTTDARRGKRIASQVKHFAFDRKKRLYGLGVVGNWLNRTYRRSISSTVQSQLEHFNSHRPYFTYWITFVHILITILAIATYGIAPIGFAQHTTSELVLRNKGVYESVKYIQQENFWIGPSSIALIHLGAKFSPCIRYDEQIKNLIEKEHGLERESGCCIQNDKSGCVQTQRKDCSETLATFIKWPEHDAPLLDEVTGKKRTSGAVCRQDPRTCEEPASIQPHVWADDITKWPICTYQAMNNHTGIRHMDCEIKGRPCCIGTKGSCEITTREYCTFMHGYFHEEATLCSQVHCLDEVCGLLPFLNPEYPDQFYRLWLSLFLHAGVIHCCVSVVFQMTVLRDLEKLAGWLRISIIYILSGITGNLASALFLPYRAEVGPAGSQFGLLACLFVELFQSWQILAKPWKAFLKLVGIVLFLFLFGLLPWIDNIAHIFGFLSGLLLSFSFLPYITFGTADKYRKRVMIIISLLVFFGLFASLVIWLYVYPINWAWIEYLTCIPFTNKFCEKYDIDQVLH</sequence>
<comment type="similarity">
    <text evidence="3 8">Belongs to the peptidase S54 family.</text>
</comment>
<evidence type="ECO:0000256" key="3">
    <source>
        <dbReference type="ARBA" id="ARBA00009045"/>
    </source>
</evidence>
<evidence type="ECO:0000259" key="10">
    <source>
        <dbReference type="Pfam" id="PF01694"/>
    </source>
</evidence>
<keyword evidence="7 8" id="KW-0472">Membrane</keyword>
<keyword evidence="4 8" id="KW-0812">Transmembrane</keyword>
<evidence type="ECO:0000259" key="11">
    <source>
        <dbReference type="Pfam" id="PF12595"/>
    </source>
</evidence>
<dbReference type="PANTHER" id="PTHR45965">
    <property type="entry name" value="INACTIVE RHOMBOID PROTEIN"/>
    <property type="match status" value="1"/>
</dbReference>
<feature type="transmembrane region" description="Helical" evidence="8">
    <location>
        <begin position="1435"/>
        <end position="1455"/>
    </location>
</feature>
<feature type="domain" description="Inactive rhomboid protein 1/2 N-terminal" evidence="11">
    <location>
        <begin position="821"/>
        <end position="985"/>
    </location>
</feature>
<gene>
    <name evidence="12" type="ORF">XELAEV_18044096mg</name>
</gene>
<dbReference type="InterPro" id="IPR022241">
    <property type="entry name" value="iRhom1_2_N"/>
</dbReference>
<proteinExistence type="inferred from homology"/>
<dbReference type="FunFam" id="1.20.1540.10:FF:000001">
    <property type="entry name" value="Putative inactive rhomboid protein 1"/>
    <property type="match status" value="1"/>
</dbReference>
<evidence type="ECO:0000256" key="2">
    <source>
        <dbReference type="ARBA" id="ARBA00004477"/>
    </source>
</evidence>
<feature type="transmembrane region" description="Helical" evidence="8">
    <location>
        <begin position="1461"/>
        <end position="1478"/>
    </location>
</feature>
<protein>
    <recommendedName>
        <fullName evidence="8">Inactive rhomboid protein</fullName>
        <shortName evidence="8">iRhom</shortName>
    </recommendedName>
    <alternativeName>
        <fullName evidence="8">Rhomboid family member</fullName>
    </alternativeName>
    <alternativeName>
        <fullName evidence="8">Rhomboid veinlet-like protein</fullName>
    </alternativeName>
</protein>
<feature type="compositionally biased region" description="Basic and acidic residues" evidence="9">
    <location>
        <begin position="890"/>
        <end position="899"/>
    </location>
</feature>
<evidence type="ECO:0000256" key="8">
    <source>
        <dbReference type="RuleBase" id="RU369051"/>
    </source>
</evidence>
<dbReference type="GO" id="GO:0005789">
    <property type="term" value="C:endoplasmic reticulum membrane"/>
    <property type="evidence" value="ECO:0007669"/>
    <property type="project" value="UniProtKB-SubCell"/>
</dbReference>
<name>A0A974H3E1_XENLA</name>
<evidence type="ECO:0000256" key="7">
    <source>
        <dbReference type="ARBA" id="ARBA00023136"/>
    </source>
</evidence>
<dbReference type="InterPro" id="IPR051512">
    <property type="entry name" value="Inactive_Rhomboid"/>
</dbReference>
<comment type="function">
    <text evidence="1 8">Regulates ADAM17 protease, a sheddase of the epidermal growth factor (EGF) receptor ligands and TNF, thereby plays a role in sleep, cell survival, proliferation, migration and inflammation. Does not exhibit any protease activity on its own.</text>
</comment>
<dbReference type="Gene3D" id="1.20.1540.10">
    <property type="entry name" value="Rhomboid-like"/>
    <property type="match status" value="1"/>
</dbReference>
<keyword evidence="6 8" id="KW-1133">Transmembrane helix</keyword>
<evidence type="ECO:0000256" key="4">
    <source>
        <dbReference type="ARBA" id="ARBA00022692"/>
    </source>
</evidence>
<dbReference type="GO" id="GO:0042058">
    <property type="term" value="P:regulation of epidermal growth factor receptor signaling pathway"/>
    <property type="evidence" value="ECO:0007669"/>
    <property type="project" value="UniProtKB-UniRule"/>
</dbReference>
<dbReference type="PANTHER" id="PTHR45965:SF2">
    <property type="entry name" value="INACTIVE RHOMBOID PROTEIN 2"/>
    <property type="match status" value="1"/>
</dbReference>
<dbReference type="Pfam" id="PF01694">
    <property type="entry name" value="Rhomboid"/>
    <property type="match status" value="1"/>
</dbReference>
<dbReference type="Pfam" id="PF12595">
    <property type="entry name" value="iRhom1-2_N"/>
    <property type="match status" value="1"/>
</dbReference>